<dbReference type="Pfam" id="PF24827">
    <property type="entry name" value="AstE_AspA_cat"/>
    <property type="match status" value="1"/>
</dbReference>
<sequence length="322" mass="34615">MIRQRQPAEGPIMKEQNKNIQTIGGVQQGPKLLLVAGVHGDEYEPMMAAMELCRILEGRLEKGTVTIVTVANETAYGNGQRTGADGLDLARICPGRASGSSSEAAAAALSERILACDYLVDMHTGGALFDIYPLTGYLLHPDPLVLETQRRMAAAFNLPLIWGTDAGPNGRTLSVARDAGIPAIYVEYGGGNGIGMPIVNTYIEGCLGVLEELGMIPAGLMKRKQCKVRYRIEDPEPDGGFLQGKMASEFDGIFLPDVATGNRVTAGQQWGTVIDPLQHRQYPVVADRTGLVLFIRKSPRVKAGDSLGGILSINHDNNEERS</sequence>
<accession>A0ABS8PN55</accession>
<dbReference type="Proteomes" id="UP001199816">
    <property type="component" value="Unassembled WGS sequence"/>
</dbReference>
<keyword evidence="2" id="KW-0479">Metal-binding</keyword>
<evidence type="ECO:0000256" key="4">
    <source>
        <dbReference type="ARBA" id="ARBA00022833"/>
    </source>
</evidence>
<dbReference type="CDD" id="cd06230">
    <property type="entry name" value="M14_ASTE_ASPA_like"/>
    <property type="match status" value="1"/>
</dbReference>
<evidence type="ECO:0000256" key="2">
    <source>
        <dbReference type="ARBA" id="ARBA00022723"/>
    </source>
</evidence>
<dbReference type="PANTHER" id="PTHR37326:SF1">
    <property type="entry name" value="BLL3975 PROTEIN"/>
    <property type="match status" value="1"/>
</dbReference>
<keyword evidence="7" id="KW-1185">Reference proteome</keyword>
<reference evidence="6 7" key="1">
    <citation type="submission" date="2021-11" db="EMBL/GenBank/DDBJ databases">
        <title>Genomic of Niabella pedocola.</title>
        <authorList>
            <person name="Wu T."/>
        </authorList>
    </citation>
    <scope>NUCLEOTIDE SEQUENCE [LARGE SCALE GENOMIC DNA]</scope>
    <source>
        <strain evidence="6 7">JCM 31011</strain>
    </source>
</reference>
<feature type="domain" description="Succinylglutamate desuccinylase/Aspartoacylase catalytic" evidence="5">
    <location>
        <begin position="28"/>
        <end position="209"/>
    </location>
</feature>
<dbReference type="RefSeq" id="WP_231003640.1">
    <property type="nucleotide sequence ID" value="NZ_JAJNEC010000004.1"/>
</dbReference>
<evidence type="ECO:0000256" key="1">
    <source>
        <dbReference type="ARBA" id="ARBA00001947"/>
    </source>
</evidence>
<dbReference type="SUPFAM" id="SSF53187">
    <property type="entry name" value="Zn-dependent exopeptidases"/>
    <property type="match status" value="1"/>
</dbReference>
<dbReference type="InterPro" id="IPR053138">
    <property type="entry name" value="N-alpha-Ac-DABA_deacetylase"/>
</dbReference>
<dbReference type="EMBL" id="JAJNEC010000004">
    <property type="protein sequence ID" value="MCD2422547.1"/>
    <property type="molecule type" value="Genomic_DNA"/>
</dbReference>
<keyword evidence="4" id="KW-0862">Zinc</keyword>
<comment type="caution">
    <text evidence="6">The sequence shown here is derived from an EMBL/GenBank/DDBJ whole genome shotgun (WGS) entry which is preliminary data.</text>
</comment>
<protein>
    <submittedName>
        <fullName evidence="6">Succinylglutamate desuccinylase/aspartoacylase family protein</fullName>
    </submittedName>
</protein>
<dbReference type="InterPro" id="IPR043795">
    <property type="entry name" value="N-alpha-Ac-DABA-like"/>
</dbReference>
<evidence type="ECO:0000313" key="6">
    <source>
        <dbReference type="EMBL" id="MCD2422547.1"/>
    </source>
</evidence>
<name>A0ABS8PN55_9BACT</name>
<evidence type="ECO:0000256" key="3">
    <source>
        <dbReference type="ARBA" id="ARBA00022801"/>
    </source>
</evidence>
<dbReference type="Gene3D" id="3.40.630.10">
    <property type="entry name" value="Zn peptidases"/>
    <property type="match status" value="1"/>
</dbReference>
<evidence type="ECO:0000259" key="5">
    <source>
        <dbReference type="Pfam" id="PF24827"/>
    </source>
</evidence>
<dbReference type="PANTHER" id="PTHR37326">
    <property type="entry name" value="BLL3975 PROTEIN"/>
    <property type="match status" value="1"/>
</dbReference>
<proteinExistence type="predicted"/>
<comment type="cofactor">
    <cofactor evidence="1">
        <name>Zn(2+)</name>
        <dbReference type="ChEBI" id="CHEBI:29105"/>
    </cofactor>
</comment>
<dbReference type="PIRSF" id="PIRSF039012">
    <property type="entry name" value="ASP"/>
    <property type="match status" value="1"/>
</dbReference>
<evidence type="ECO:0000313" key="7">
    <source>
        <dbReference type="Proteomes" id="UP001199816"/>
    </source>
</evidence>
<dbReference type="InterPro" id="IPR055438">
    <property type="entry name" value="AstE_AspA_cat"/>
</dbReference>
<organism evidence="6 7">
    <name type="scientific">Niabella pedocola</name>
    <dbReference type="NCBI Taxonomy" id="1752077"/>
    <lineage>
        <taxon>Bacteria</taxon>
        <taxon>Pseudomonadati</taxon>
        <taxon>Bacteroidota</taxon>
        <taxon>Chitinophagia</taxon>
        <taxon>Chitinophagales</taxon>
        <taxon>Chitinophagaceae</taxon>
        <taxon>Niabella</taxon>
    </lineage>
</organism>
<gene>
    <name evidence="6" type="ORF">LQ567_07210</name>
</gene>
<keyword evidence="3" id="KW-0378">Hydrolase</keyword>